<keyword evidence="1" id="KW-0833">Ubl conjugation pathway</keyword>
<evidence type="ECO:0000313" key="3">
    <source>
        <dbReference type="Proteomes" id="UP001605036"/>
    </source>
</evidence>
<reference evidence="2 3" key="1">
    <citation type="submission" date="2024-09" db="EMBL/GenBank/DDBJ databases">
        <title>Chromosome-scale assembly of Riccia fluitans.</title>
        <authorList>
            <person name="Paukszto L."/>
            <person name="Sawicki J."/>
            <person name="Karawczyk K."/>
            <person name="Piernik-Szablinska J."/>
            <person name="Szczecinska M."/>
            <person name="Mazdziarz M."/>
        </authorList>
    </citation>
    <scope>NUCLEOTIDE SEQUENCE [LARGE SCALE GENOMIC DNA]</scope>
    <source>
        <strain evidence="2">Rf_01</strain>
        <tissue evidence="2">Aerial parts of the thallus</tissue>
    </source>
</reference>
<dbReference type="InterPro" id="IPR011989">
    <property type="entry name" value="ARM-like"/>
</dbReference>
<dbReference type="Gene3D" id="1.25.10.10">
    <property type="entry name" value="Leucine-rich Repeat Variant"/>
    <property type="match status" value="2"/>
</dbReference>
<name>A0ABD1ZK53_9MARC</name>
<dbReference type="PANTHER" id="PTHR23315:SF7">
    <property type="entry name" value="U-BOX DOMAIN-CONTAINING PROTEIN 4"/>
    <property type="match status" value="1"/>
</dbReference>
<dbReference type="EMBL" id="JBHFFA010000001">
    <property type="protein sequence ID" value="KAL2651842.1"/>
    <property type="molecule type" value="Genomic_DNA"/>
</dbReference>
<dbReference type="AlphaFoldDB" id="A0ABD1ZK53"/>
<gene>
    <name evidence="2" type="ORF">R1flu_019970</name>
</gene>
<proteinExistence type="predicted"/>
<evidence type="ECO:0000256" key="1">
    <source>
        <dbReference type="ARBA" id="ARBA00022786"/>
    </source>
</evidence>
<evidence type="ECO:0000313" key="2">
    <source>
        <dbReference type="EMBL" id="KAL2651842.1"/>
    </source>
</evidence>
<accession>A0ABD1ZK53</accession>
<dbReference type="Proteomes" id="UP001605036">
    <property type="component" value="Unassembled WGS sequence"/>
</dbReference>
<dbReference type="SUPFAM" id="SSF48371">
    <property type="entry name" value="ARM repeat"/>
    <property type="match status" value="2"/>
</dbReference>
<sequence length="585" mass="65769">MSSFRTRNITSMTDEELEGLISSLQLPLPENSGPVVRTLHSLITATKDPDSESLQRLLQKPCNPFFDQILSILSSTLPDQEVVKELALELLLQLSRGGALRSGLRANFPVKLVSKQVFLDISGNSDNRLVEKAVRIIRNISLFGPADRAAMLDGDERAVNVLVSRIRRSQQVEPTVEEPTNDVNLSIVALEQFMLEDGGRIAFFQAGGIPVLVKFLCGSGSIEAKSYATKMLVQLTSNNRHSWFSHIWDLRMGVLTGLKTILESGEKMWKTEATKFLKLFVVTFVSDMLTSEALQVLRLTSEATTDMENIQLLQQLLLQEQFIEPLLSILLRNSISPEDTELVEVKERALHLLLMLSRVALKRLDLRANFMVERVSEQALGVISSSSDDRLVQKAVHIIRNISLFGPADRAKARRAISVLLARIDRCRAERPSDDVNDSVVALAKFMDEHEGRVSFFEARGIPVVVGYLDGKCSDEAVWFATTILVLASKHRDWFKEIWERGIMMKLLVCLRDILGNTEREKKCKSQATELLRLLIHHGPKAEVCRLIVQNKCYRALQEQNLENDSDPKFTSSVKAVLEKCSKYS</sequence>
<organism evidence="2 3">
    <name type="scientific">Riccia fluitans</name>
    <dbReference type="NCBI Taxonomy" id="41844"/>
    <lineage>
        <taxon>Eukaryota</taxon>
        <taxon>Viridiplantae</taxon>
        <taxon>Streptophyta</taxon>
        <taxon>Embryophyta</taxon>
        <taxon>Marchantiophyta</taxon>
        <taxon>Marchantiopsida</taxon>
        <taxon>Marchantiidae</taxon>
        <taxon>Marchantiales</taxon>
        <taxon>Ricciaceae</taxon>
        <taxon>Riccia</taxon>
    </lineage>
</organism>
<dbReference type="PANTHER" id="PTHR23315">
    <property type="entry name" value="U BOX DOMAIN-CONTAINING"/>
    <property type="match status" value="1"/>
</dbReference>
<dbReference type="InterPro" id="IPR016024">
    <property type="entry name" value="ARM-type_fold"/>
</dbReference>
<protein>
    <submittedName>
        <fullName evidence="2">Uncharacterized protein</fullName>
    </submittedName>
</protein>
<keyword evidence="3" id="KW-1185">Reference proteome</keyword>
<comment type="caution">
    <text evidence="2">The sequence shown here is derived from an EMBL/GenBank/DDBJ whole genome shotgun (WGS) entry which is preliminary data.</text>
</comment>